<dbReference type="InterPro" id="IPR055414">
    <property type="entry name" value="LRR_R13L4/SHOC2-like"/>
</dbReference>
<name>A0A0Q3ENE1_BRADI</name>
<evidence type="ECO:0000256" key="7">
    <source>
        <dbReference type="SAM" id="MobiDB-lite"/>
    </source>
</evidence>
<reference evidence="11 12" key="1">
    <citation type="journal article" date="2010" name="Nature">
        <title>Genome sequencing and analysis of the model grass Brachypodium distachyon.</title>
        <authorList>
            <consortium name="International Brachypodium Initiative"/>
        </authorList>
    </citation>
    <scope>NUCLEOTIDE SEQUENCE [LARGE SCALE GENOMIC DNA]</scope>
    <source>
        <strain evidence="11 12">Bd21</strain>
    </source>
</reference>
<evidence type="ECO:0000256" key="6">
    <source>
        <dbReference type="ARBA" id="ARBA00023054"/>
    </source>
</evidence>
<dbReference type="Gene3D" id="1.10.10.10">
    <property type="entry name" value="Winged helix-like DNA-binding domain superfamily/Winged helix DNA-binding domain"/>
    <property type="match status" value="1"/>
</dbReference>
<organism evidence="11">
    <name type="scientific">Brachypodium distachyon</name>
    <name type="common">Purple false brome</name>
    <name type="synonym">Trachynia distachya</name>
    <dbReference type="NCBI Taxonomy" id="15368"/>
    <lineage>
        <taxon>Eukaryota</taxon>
        <taxon>Viridiplantae</taxon>
        <taxon>Streptophyta</taxon>
        <taxon>Embryophyta</taxon>
        <taxon>Tracheophyta</taxon>
        <taxon>Spermatophyta</taxon>
        <taxon>Magnoliopsida</taxon>
        <taxon>Liliopsida</taxon>
        <taxon>Poales</taxon>
        <taxon>Poaceae</taxon>
        <taxon>BOP clade</taxon>
        <taxon>Pooideae</taxon>
        <taxon>Stipodae</taxon>
        <taxon>Brachypodieae</taxon>
        <taxon>Brachypodium</taxon>
    </lineage>
</organism>
<dbReference type="Pfam" id="PF18052">
    <property type="entry name" value="Rx_N"/>
    <property type="match status" value="1"/>
</dbReference>
<dbReference type="InParanoid" id="A0A0Q3ENE1"/>
<accession>A0A0Q3ENE1</accession>
<evidence type="ECO:0000256" key="5">
    <source>
        <dbReference type="ARBA" id="ARBA00022821"/>
    </source>
</evidence>
<dbReference type="Gramene" id="KQJ87788">
    <property type="protein sequence ID" value="KQJ87788"/>
    <property type="gene ID" value="BRADI_4g13550v3"/>
</dbReference>
<dbReference type="Gene3D" id="3.80.10.10">
    <property type="entry name" value="Ribonuclease Inhibitor"/>
    <property type="match status" value="1"/>
</dbReference>
<dbReference type="GO" id="GO:0098542">
    <property type="term" value="P:defense response to other organism"/>
    <property type="evidence" value="ECO:0000318"/>
    <property type="project" value="GO_Central"/>
</dbReference>
<proteinExistence type="inferred from homology"/>
<dbReference type="AlphaFoldDB" id="A0A0Q3ENE1"/>
<comment type="similarity">
    <text evidence="1">Belongs to the disease resistance NB-LRR family.</text>
</comment>
<dbReference type="Pfam" id="PF23559">
    <property type="entry name" value="WHD_DRP"/>
    <property type="match status" value="1"/>
</dbReference>
<dbReference type="CDD" id="cd14798">
    <property type="entry name" value="RX-CC_like"/>
    <property type="match status" value="1"/>
</dbReference>
<feature type="domain" description="Disease resistance N-terminal" evidence="8">
    <location>
        <begin position="8"/>
        <end position="85"/>
    </location>
</feature>
<dbReference type="Pfam" id="PF23598">
    <property type="entry name" value="LRR_14"/>
    <property type="match status" value="1"/>
</dbReference>
<reference evidence="11" key="2">
    <citation type="submission" date="2017-06" db="EMBL/GenBank/DDBJ databases">
        <title>WGS assembly of Brachypodium distachyon.</title>
        <authorList>
            <consortium name="The International Brachypodium Initiative"/>
            <person name="Lucas S."/>
            <person name="Harmon-Smith M."/>
            <person name="Lail K."/>
            <person name="Tice H."/>
            <person name="Grimwood J."/>
            <person name="Bruce D."/>
            <person name="Barry K."/>
            <person name="Shu S."/>
            <person name="Lindquist E."/>
            <person name="Wang M."/>
            <person name="Pitluck S."/>
            <person name="Vogel J.P."/>
            <person name="Garvin D.F."/>
            <person name="Mockler T.C."/>
            <person name="Schmutz J."/>
            <person name="Rokhsar D."/>
            <person name="Bevan M.W."/>
        </authorList>
    </citation>
    <scope>NUCLEOTIDE SEQUENCE</scope>
    <source>
        <strain evidence="11">Bd21</strain>
    </source>
</reference>
<dbReference type="InterPro" id="IPR058922">
    <property type="entry name" value="WHD_DRP"/>
</dbReference>
<reference evidence="12" key="3">
    <citation type="submission" date="2018-08" db="UniProtKB">
        <authorList>
            <consortium name="EnsemblPlants"/>
        </authorList>
    </citation>
    <scope>IDENTIFICATION</scope>
    <source>
        <strain evidence="12">cv. Bd21</strain>
    </source>
</reference>
<protein>
    <submittedName>
        <fullName evidence="11 12">Uncharacterized protein</fullName>
    </submittedName>
</protein>
<evidence type="ECO:0000259" key="9">
    <source>
        <dbReference type="Pfam" id="PF23559"/>
    </source>
</evidence>
<dbReference type="PANTHER" id="PTHR23155:SF1062">
    <property type="entry name" value="OS11G0579400 PROTEIN"/>
    <property type="match status" value="1"/>
</dbReference>
<keyword evidence="6" id="KW-0175">Coiled coil</keyword>
<dbReference type="InterPro" id="IPR044974">
    <property type="entry name" value="Disease_R_plants"/>
</dbReference>
<evidence type="ECO:0000313" key="12">
    <source>
        <dbReference type="EnsemblPlants" id="KQJ87788"/>
    </source>
</evidence>
<dbReference type="InterPro" id="IPR036388">
    <property type="entry name" value="WH-like_DNA-bd_sf"/>
</dbReference>
<keyword evidence="3" id="KW-0677">Repeat</keyword>
<evidence type="ECO:0000259" key="8">
    <source>
        <dbReference type="Pfam" id="PF18052"/>
    </source>
</evidence>
<evidence type="ECO:0000313" key="13">
    <source>
        <dbReference type="Proteomes" id="UP000008810"/>
    </source>
</evidence>
<keyword evidence="2" id="KW-0433">Leucine-rich repeat</keyword>
<evidence type="ECO:0000259" key="10">
    <source>
        <dbReference type="Pfam" id="PF23598"/>
    </source>
</evidence>
<evidence type="ECO:0000256" key="2">
    <source>
        <dbReference type="ARBA" id="ARBA00022614"/>
    </source>
</evidence>
<dbReference type="Gene3D" id="1.20.5.4130">
    <property type="match status" value="1"/>
</dbReference>
<dbReference type="OrthoDB" id="610216at2759"/>
<dbReference type="EnsemblPlants" id="KQJ87788">
    <property type="protein sequence ID" value="KQJ87788"/>
    <property type="gene ID" value="BRADI_4g13550v3"/>
</dbReference>
<dbReference type="InterPro" id="IPR027417">
    <property type="entry name" value="P-loop_NTPase"/>
</dbReference>
<feature type="region of interest" description="Disordered" evidence="7">
    <location>
        <begin position="1109"/>
        <end position="1135"/>
    </location>
</feature>
<dbReference type="SUPFAM" id="SSF52047">
    <property type="entry name" value="RNI-like"/>
    <property type="match status" value="1"/>
</dbReference>
<evidence type="ECO:0000313" key="11">
    <source>
        <dbReference type="EMBL" id="KQJ87788.2"/>
    </source>
</evidence>
<dbReference type="SUPFAM" id="SSF52540">
    <property type="entry name" value="P-loop containing nucleoside triphosphate hydrolases"/>
    <property type="match status" value="1"/>
</dbReference>
<feature type="domain" description="Disease resistance protein winged helix" evidence="9">
    <location>
        <begin position="647"/>
        <end position="717"/>
    </location>
</feature>
<dbReference type="InterPro" id="IPR041118">
    <property type="entry name" value="Rx_N"/>
</dbReference>
<dbReference type="InterPro" id="IPR038005">
    <property type="entry name" value="RX-like_CC"/>
</dbReference>
<gene>
    <name evidence="11" type="ORF">BRADI_4g13550v3</name>
</gene>
<dbReference type="EMBL" id="CM000883">
    <property type="protein sequence ID" value="KQJ87788.2"/>
    <property type="molecule type" value="Genomic_DNA"/>
</dbReference>
<feature type="domain" description="Disease resistance R13L4/SHOC-2-like LRR" evidence="10">
    <location>
        <begin position="765"/>
        <end position="1105"/>
    </location>
</feature>
<sequence length="1194" mass="133953">MAELAGGAVRSLLSVIRDEAQLLGGVGGDVQFIKEEMESMNSFLMHLARKTPRSGEHDEQVSTWMKQVRDLAHDCSNSIDIYLRRRDPAVYRARGVLLGYVWWVPWFVKKTLAQHLAANQLRDLKARARDVGERRLRYGVEVPAKAADSEKLLMSPTEAFQAAAGVIAEGEHDLEEDYYRATNDDPRRELAFSKPRFGLKCTETLMNWLERQHEDGRFQAIAIAAPDEEDGNDLIDEALSHDSVTEKFDHAFTLEDQFCPKEPRDFLGDMLEALEDGESAEESGEEEVHDSISMVEEEIDEKISKIEEKIEEHLEKAGNKGYRVEPIGVLCGILRVLLQDAAILADEDQTQEKTILEDTAEKMKKYVESADEKDACTIGVQEHHPEFVAILQELLPKQATAPAKAATDKPGEDHIVKNIRDITLKIQVQIQPELLPITSLLQQDKSDKESPLSPGEDEEYCRERIEQVLKRMKEHLLIQETAGRVRKHLQGTRTLIILKNAYGYKWEETTKALQDLGCTSMAVVVTTKYMQSANEFCYGTEPIVYSSIEHYHDTALQLTNRRVNDDDKYSAKIFHEILEKCRLDVFCTKMFIHTLFANPMRRREELDKLSNSLVFGGSVETNGYKMIKFSYNDLPRDYKTCLLYLAIFHKNEKIIRTRLIGRWVAEGLITRQDWSSSVGQAERCFDVLADLWLVCPSDVDAGGKVKSITLHPLVYSFITKMAKKEHILDTRLSRHLARHFSILSNIRLRPSDSIVDFLKQPSNASSQLKLVKVLDLEGCASLRDNQRWLRNVCTLLILLKYLSLRNTDVTQLPKEINRLQQLEVLDIRRTPMNASAIKHLMLLKLKRLLAGQSVYSDDMAGQSACFDDTGGGDASILSTVMMPHKVRKMTDLEVLSRVQASKHHATELREVGQLWQLKVFGVVIYDWKAQLDNLLQGISDLNECLVSLSIEIKPLPPSEAVATPPDADAISAHCKNPPKLLESLSISGVTMYGRLLPFFARGCRKLAKVTLHNTVLDQDDMESLADLPNLRGLKLRDVKLHSESKLIIQTNGFQNLKYLLVEGGGITDIDFETGEAPKLEKIVWLIDQMESLSGINNLPKLKEMVFNDGRPERTTASPGPSGRRPQAPLAGPRGDAGLIWIGEARGGRRGVLESVRAAAGGGGLRWPAAAGGGGCLSSSARTLNAARSTQESPI</sequence>
<dbReference type="InterPro" id="IPR032675">
    <property type="entry name" value="LRR_dom_sf"/>
</dbReference>
<dbReference type="GO" id="GO:0000166">
    <property type="term" value="F:nucleotide binding"/>
    <property type="evidence" value="ECO:0007669"/>
    <property type="project" value="UniProtKB-KW"/>
</dbReference>
<dbReference type="Proteomes" id="UP000008810">
    <property type="component" value="Chromosome 4"/>
</dbReference>
<evidence type="ECO:0000256" key="1">
    <source>
        <dbReference type="ARBA" id="ARBA00008894"/>
    </source>
</evidence>
<keyword evidence="13" id="KW-1185">Reference proteome</keyword>
<keyword evidence="5" id="KW-0611">Plant defense</keyword>
<keyword evidence="4" id="KW-0547">Nucleotide-binding</keyword>
<evidence type="ECO:0000256" key="3">
    <source>
        <dbReference type="ARBA" id="ARBA00022737"/>
    </source>
</evidence>
<dbReference type="PANTHER" id="PTHR23155">
    <property type="entry name" value="DISEASE RESISTANCE PROTEIN RP"/>
    <property type="match status" value="1"/>
</dbReference>
<dbReference type="ExpressionAtlas" id="A0A0Q3ENE1">
    <property type="expression patterns" value="baseline"/>
</dbReference>
<evidence type="ECO:0000256" key="4">
    <source>
        <dbReference type="ARBA" id="ARBA00022741"/>
    </source>
</evidence>